<reference evidence="1 2" key="1">
    <citation type="journal article" date="2008" name="Proc. Natl. Acad. Sci. U.S.A.">
        <title>The genome of Cyanothece 51142, a unicellular diazotrophic cyanobacterium important in the marine nitrogen cycle.</title>
        <authorList>
            <person name="Welsh E.A."/>
            <person name="Liberton M."/>
            <person name="Stoeckel J."/>
            <person name="Loh T."/>
            <person name="Elvitigala T."/>
            <person name="Wang C."/>
            <person name="Wollam A."/>
            <person name="Fulton R.S."/>
            <person name="Clifton S.W."/>
            <person name="Jacobs J.M."/>
            <person name="Aurora R."/>
            <person name="Ghosh B.K."/>
            <person name="Sherman L.A."/>
            <person name="Smith R.D."/>
            <person name="Wilson R.K."/>
            <person name="Pakrasi H.B."/>
        </authorList>
    </citation>
    <scope>NUCLEOTIDE SEQUENCE [LARGE SCALE GENOMIC DNA]</scope>
    <source>
        <strain evidence="2">ATCC 51142 / BH68</strain>
    </source>
</reference>
<dbReference type="KEGG" id="cyt:cce_4105"/>
<proteinExistence type="predicted"/>
<keyword evidence="2" id="KW-1185">Reference proteome</keyword>
<dbReference type="AlphaFoldDB" id="B1WRL2"/>
<gene>
    <name evidence="1" type="ordered locus">cce_4105</name>
</gene>
<name>B1WRL2_CROS5</name>
<dbReference type="STRING" id="43989.cce_4105"/>
<evidence type="ECO:0000313" key="2">
    <source>
        <dbReference type="Proteomes" id="UP000001203"/>
    </source>
</evidence>
<dbReference type="HOGENOM" id="CLU_3373310_0_0_3"/>
<protein>
    <submittedName>
        <fullName evidence="1">Uncharacterized protein</fullName>
    </submittedName>
</protein>
<dbReference type="EMBL" id="CP000806">
    <property type="protein sequence ID" value="ACB53453.1"/>
    <property type="molecule type" value="Genomic_DNA"/>
</dbReference>
<organism evidence="1 2">
    <name type="scientific">Crocosphaera subtropica (strain ATCC 51142 / BH68)</name>
    <name type="common">Cyanothece sp. (strain ATCC 51142)</name>
    <dbReference type="NCBI Taxonomy" id="43989"/>
    <lineage>
        <taxon>Bacteria</taxon>
        <taxon>Bacillati</taxon>
        <taxon>Cyanobacteriota</taxon>
        <taxon>Cyanophyceae</taxon>
        <taxon>Oscillatoriophycideae</taxon>
        <taxon>Chroococcales</taxon>
        <taxon>Aphanothecaceae</taxon>
        <taxon>Crocosphaera</taxon>
        <taxon>Crocosphaera subtropica</taxon>
    </lineage>
</organism>
<evidence type="ECO:0000313" key="1">
    <source>
        <dbReference type="EMBL" id="ACB53453.1"/>
    </source>
</evidence>
<sequence>MCLADLLYWVPINSLGWGFLMEKTRYFNLKIRHL</sequence>
<dbReference type="Proteomes" id="UP000001203">
    <property type="component" value="Chromosome circular"/>
</dbReference>
<accession>B1WRL2</accession>